<dbReference type="EMBL" id="CVRI01000047">
    <property type="protein sequence ID" value="CRK98392.1"/>
    <property type="molecule type" value="Genomic_DNA"/>
</dbReference>
<dbReference type="SMART" id="SM00320">
    <property type="entry name" value="WD40"/>
    <property type="match status" value="2"/>
</dbReference>
<dbReference type="GO" id="GO:0005886">
    <property type="term" value="C:plasma membrane"/>
    <property type="evidence" value="ECO:0007669"/>
    <property type="project" value="TreeGrafter"/>
</dbReference>
<accession>A0A1J1IDU7</accession>
<dbReference type="PANTHER" id="PTHR11485:SF54">
    <property type="entry name" value="TRANSFERRIN"/>
    <property type="match status" value="1"/>
</dbReference>
<organism evidence="3 4">
    <name type="scientific">Clunio marinus</name>
    <dbReference type="NCBI Taxonomy" id="568069"/>
    <lineage>
        <taxon>Eukaryota</taxon>
        <taxon>Metazoa</taxon>
        <taxon>Ecdysozoa</taxon>
        <taxon>Arthropoda</taxon>
        <taxon>Hexapoda</taxon>
        <taxon>Insecta</taxon>
        <taxon>Pterygota</taxon>
        <taxon>Neoptera</taxon>
        <taxon>Endopterygota</taxon>
        <taxon>Diptera</taxon>
        <taxon>Nematocera</taxon>
        <taxon>Chironomoidea</taxon>
        <taxon>Chironomidae</taxon>
        <taxon>Clunio</taxon>
    </lineage>
</organism>
<dbReference type="InterPro" id="IPR001680">
    <property type="entry name" value="WD40_rpt"/>
</dbReference>
<dbReference type="SUPFAM" id="SSF50978">
    <property type="entry name" value="WD40 repeat-like"/>
    <property type="match status" value="1"/>
</dbReference>
<dbReference type="GO" id="GO:0005615">
    <property type="term" value="C:extracellular space"/>
    <property type="evidence" value="ECO:0007669"/>
    <property type="project" value="TreeGrafter"/>
</dbReference>
<evidence type="ECO:0000313" key="3">
    <source>
        <dbReference type="EMBL" id="CRK98392.1"/>
    </source>
</evidence>
<feature type="compositionally biased region" description="Basic and acidic residues" evidence="1">
    <location>
        <begin position="741"/>
        <end position="754"/>
    </location>
</feature>
<feature type="region of interest" description="Disordered" evidence="1">
    <location>
        <begin position="805"/>
        <end position="883"/>
    </location>
</feature>
<feature type="compositionally biased region" description="Polar residues" evidence="1">
    <location>
        <begin position="868"/>
        <end position="878"/>
    </location>
</feature>
<dbReference type="PROSITE" id="PS51257">
    <property type="entry name" value="PROKAR_LIPOPROTEIN"/>
    <property type="match status" value="1"/>
</dbReference>
<feature type="compositionally biased region" description="Acidic residues" evidence="1">
    <location>
        <begin position="813"/>
        <end position="833"/>
    </location>
</feature>
<dbReference type="Gene3D" id="2.130.10.10">
    <property type="entry name" value="YVTN repeat-like/Quinoprotein amine dehydrogenase"/>
    <property type="match status" value="1"/>
</dbReference>
<dbReference type="OrthoDB" id="8170333at2759"/>
<evidence type="ECO:0000256" key="1">
    <source>
        <dbReference type="SAM" id="MobiDB-lite"/>
    </source>
</evidence>
<dbReference type="GO" id="GO:0006826">
    <property type="term" value="P:iron ion transport"/>
    <property type="evidence" value="ECO:0007669"/>
    <property type="project" value="TreeGrafter"/>
</dbReference>
<reference evidence="3 4" key="1">
    <citation type="submission" date="2015-04" db="EMBL/GenBank/DDBJ databases">
        <authorList>
            <person name="Syromyatnikov M.Y."/>
            <person name="Popov V.N."/>
        </authorList>
    </citation>
    <scope>NUCLEOTIDE SEQUENCE [LARGE SCALE GENOMIC DNA]</scope>
</reference>
<dbReference type="PANTHER" id="PTHR11485">
    <property type="entry name" value="TRANSFERRIN"/>
    <property type="match status" value="1"/>
</dbReference>
<keyword evidence="4" id="KW-1185">Reference proteome</keyword>
<dbReference type="GO" id="GO:0005769">
    <property type="term" value="C:early endosome"/>
    <property type="evidence" value="ECO:0007669"/>
    <property type="project" value="TreeGrafter"/>
</dbReference>
<proteinExistence type="predicted"/>
<feature type="region of interest" description="Disordered" evidence="1">
    <location>
        <begin position="1435"/>
        <end position="1456"/>
    </location>
</feature>
<feature type="region of interest" description="Disordered" evidence="1">
    <location>
        <begin position="733"/>
        <end position="770"/>
    </location>
</feature>
<protein>
    <submittedName>
        <fullName evidence="3">CLUMA_CG011751, isoform A</fullName>
    </submittedName>
</protein>
<name>A0A1J1IDU7_9DIPT</name>
<sequence length="1604" mass="182219">MKSRKISDSFAIVLVHLLIFYSCIIKCFGKDSYAYTKDTSITKSEKLRICIVENRGSFHRTEKFCPTLEKQTNIECIIGVDRSDCARRISKGYAHFGVFSSEDLVGARWASLEILVTSEIRFHSEPFEYGVVVVVDNEANIHSAADLKSSHLCHPGKGLDNNWNDIISDYLENVMVARGCETEITLPESRIKATANYFAESCKAGPWVNDPMQDKKLKAKYPSLCSLCYNPSVCGVGDKHWGRRGPLYCLTSGSGEIAYVRLDDVKSFFGFTGLTPESDPNNYSYLCPDSHLQPLNVENPCTWIDKPWSVLAAKRSHAQKVQELFREIDVTIEWQQALLQLLESYHVNITSLDFPITIDDYLDKSSGYQSAHSFPACYPPRQIVYCTTNLIEFSKCSWLQEISTVYGIEPNFQYLEGKVACFPSSRGASFSSVSETLNRLNLIPNNCSSSVERFFSRKSCFGNQKSKYCKNNFVGEDGPLRCLKDYGDVAFMNLEAFTNFTAQNKNIKEFRTICPFQNVNKYLKSSDICYLSWTSKGVLLTSKDKSQMRINEIVNALKTMDNHFGKHKFRSGNIPFTLYGPFDQKNNVIFRDATDMLKTNFEFKKTSFERNSEDYFDSLIENNQYCNKSGSKCVLSGILSLITTTKTAARAGTSALKDEKTTKANKLSTNDKNVADKKSVTKKSDFGLSAKTTNGNKASIKLKSSSLVTVKAPEKPKSLSKKNVMNTIHNVTVASPPSSASKERTALPTKKEPIKASNHTRSNTRTIPPEDSILHKHKLLENEQKETKLNIKDPVAFDINFKEDKKEKKVEAKDEDEYNYESDFESYESDFESEVPSTNSSKDNSDVDDEVKSVPTTNIHKERDSGSFEMNSKKSASPTIPYDSIEDTINSHDSGISYDDLAATTSKRSLGSKQKEIYKRGKELMKKITFDEQNFNIFESKQIPYETFMSVYGQRGMTQISTQSESMMLSDEVQTDAIMKSEIWTQCPPKFTKSGLEIVNSKNYNEEKLGVGEGEIEKNNFNDISDDLSFNIEAINNFSKNEFEINFKSISNVNSNDVHKFIENAALTMSNVLDRHSKILELQPSHLPISRGLIKLQFEDNKLLSNTIITKIYTNKNIHNFLLTVHKQQNNQENILCLWDVLLNKQPIKMFKSWSELKCLEMHDHQRDVLVGGCNDGTICLWDVQEFNEWSDESMEMSMIKPCEIVSLSQTVIEFTFDNVVALRSLPYREHKNTKSVFAQSQASQICSLQQSGTVTIWTISRTHFDEVGSLNPRKSDLKFSHVKSRIKLLRNVVIELNNLTKKIPEKEGKLTRKSAFEKTRYYFENDLFNDKVLRELQEIDTNRLNKAKNPFDDDDLLRFNDCTIGLNEILATTDLNYIVAISRLNLADKTRKIFTNESSFVSSTVIKFHPINSNILAVGQANGEVRFMKIYDDDQSPSSHASKNARKSVDTSSSVNNDVLSKSCAFQNIVEKEKKLYDETQALNNLECDELKAFLVNEALSKQFYEHNDARENFKAPFDKNIFNSFEVSPGAVTSIEFNKMGEFMFVIVGKKLRIFNCWLNAKVDHEEKRNIVDVKCVIGADSTEYLILVTNENEVLINKLKH</sequence>
<dbReference type="PROSITE" id="PS51408">
    <property type="entry name" value="TRANSFERRIN_LIKE_4"/>
    <property type="match status" value="1"/>
</dbReference>
<dbReference type="InterPro" id="IPR015943">
    <property type="entry name" value="WD40/YVTN_repeat-like_dom_sf"/>
</dbReference>
<evidence type="ECO:0000259" key="2">
    <source>
        <dbReference type="PROSITE" id="PS51408"/>
    </source>
</evidence>
<dbReference type="STRING" id="568069.A0A1J1IDU7"/>
<dbReference type="Gene3D" id="3.40.190.10">
    <property type="entry name" value="Periplasmic binding protein-like II"/>
    <property type="match status" value="2"/>
</dbReference>
<gene>
    <name evidence="3" type="primary">similar to Transferrin</name>
    <name evidence="3" type="ORF">CLUMA_CG011751</name>
</gene>
<dbReference type="InterPro" id="IPR036322">
    <property type="entry name" value="WD40_repeat_dom_sf"/>
</dbReference>
<dbReference type="SMART" id="SM00094">
    <property type="entry name" value="TR_FER"/>
    <property type="match status" value="1"/>
</dbReference>
<dbReference type="SUPFAM" id="SSF53850">
    <property type="entry name" value="Periplasmic binding protein-like II"/>
    <property type="match status" value="2"/>
</dbReference>
<dbReference type="Proteomes" id="UP000183832">
    <property type="component" value="Unassembled WGS sequence"/>
</dbReference>
<dbReference type="CDD" id="cd13529">
    <property type="entry name" value="PBP2_transferrin"/>
    <property type="match status" value="1"/>
</dbReference>
<dbReference type="GO" id="GO:0055037">
    <property type="term" value="C:recycling endosome"/>
    <property type="evidence" value="ECO:0007669"/>
    <property type="project" value="TreeGrafter"/>
</dbReference>
<feature type="compositionally biased region" description="Polar residues" evidence="1">
    <location>
        <begin position="757"/>
        <end position="766"/>
    </location>
</feature>
<feature type="domain" description="Transferrin-like" evidence="2">
    <location>
        <begin position="47"/>
        <end position="373"/>
    </location>
</feature>
<dbReference type="InterPro" id="IPR001156">
    <property type="entry name" value="Transferrin-like_dom"/>
</dbReference>
<evidence type="ECO:0000313" key="4">
    <source>
        <dbReference type="Proteomes" id="UP000183832"/>
    </source>
</evidence>